<dbReference type="GO" id="GO:0003677">
    <property type="term" value="F:DNA binding"/>
    <property type="evidence" value="ECO:0007669"/>
    <property type="project" value="UniProtKB-KW"/>
</dbReference>
<dbReference type="PANTHER" id="PTHR44688:SF16">
    <property type="entry name" value="DNA-BINDING TRANSCRIPTIONAL ACTIVATOR DEVR_DOSR"/>
    <property type="match status" value="1"/>
</dbReference>
<dbReference type="KEGG" id="sdr:SCD_n02289"/>
<dbReference type="eggNOG" id="COG4566">
    <property type="taxonomic scope" value="Bacteria"/>
</dbReference>
<dbReference type="PROSITE" id="PS50043">
    <property type="entry name" value="HTH_LUXR_2"/>
    <property type="match status" value="1"/>
</dbReference>
<dbReference type="Gene3D" id="3.40.50.2300">
    <property type="match status" value="1"/>
</dbReference>
<evidence type="ECO:0000313" key="10">
    <source>
        <dbReference type="Proteomes" id="UP000015559"/>
    </source>
</evidence>
<dbReference type="AlphaFoldDB" id="S6B6G5"/>
<gene>
    <name evidence="9" type="ORF">SCD_n02289</name>
</gene>
<dbReference type="PROSITE" id="PS00622">
    <property type="entry name" value="HTH_LUXR_1"/>
    <property type="match status" value="1"/>
</dbReference>
<dbReference type="Pfam" id="PF00196">
    <property type="entry name" value="GerE"/>
    <property type="match status" value="1"/>
</dbReference>
<dbReference type="SUPFAM" id="SSF46894">
    <property type="entry name" value="C-terminal effector domain of the bipartite response regulators"/>
    <property type="match status" value="1"/>
</dbReference>
<dbReference type="Proteomes" id="UP000015559">
    <property type="component" value="Chromosome"/>
</dbReference>
<dbReference type="SUPFAM" id="SSF52172">
    <property type="entry name" value="CheY-like"/>
    <property type="match status" value="1"/>
</dbReference>
<dbReference type="GO" id="GO:0000160">
    <property type="term" value="P:phosphorelay signal transduction system"/>
    <property type="evidence" value="ECO:0007669"/>
    <property type="project" value="UniProtKB-KW"/>
</dbReference>
<dbReference type="CDD" id="cd06170">
    <property type="entry name" value="LuxR_C_like"/>
    <property type="match status" value="1"/>
</dbReference>
<feature type="modified residue" description="4-aspartylphosphate" evidence="6">
    <location>
        <position position="55"/>
    </location>
</feature>
<keyword evidence="5" id="KW-0804">Transcription</keyword>
<evidence type="ECO:0000256" key="6">
    <source>
        <dbReference type="PROSITE-ProRule" id="PRU00169"/>
    </source>
</evidence>
<evidence type="ECO:0000259" key="8">
    <source>
        <dbReference type="PROSITE" id="PS50110"/>
    </source>
</evidence>
<evidence type="ECO:0000256" key="1">
    <source>
        <dbReference type="ARBA" id="ARBA00022553"/>
    </source>
</evidence>
<dbReference type="Pfam" id="PF00072">
    <property type="entry name" value="Response_reg"/>
    <property type="match status" value="1"/>
</dbReference>
<dbReference type="FunFam" id="3.40.50.2300:FF:000018">
    <property type="entry name" value="DNA-binding transcriptional regulator NtrC"/>
    <property type="match status" value="1"/>
</dbReference>
<protein>
    <submittedName>
        <fullName evidence="9">Response regulator TtrR</fullName>
    </submittedName>
</protein>
<dbReference type="InterPro" id="IPR001789">
    <property type="entry name" value="Sig_transdc_resp-reg_receiver"/>
</dbReference>
<feature type="domain" description="HTH luxR-type" evidence="7">
    <location>
        <begin position="136"/>
        <end position="201"/>
    </location>
</feature>
<evidence type="ECO:0000259" key="7">
    <source>
        <dbReference type="PROSITE" id="PS50043"/>
    </source>
</evidence>
<dbReference type="STRING" id="1163617.SCD_n02289"/>
<keyword evidence="10" id="KW-1185">Reference proteome</keyword>
<name>S6B6G5_SULDS</name>
<dbReference type="InterPro" id="IPR000792">
    <property type="entry name" value="Tscrpt_reg_LuxR_C"/>
</dbReference>
<dbReference type="Gene3D" id="1.10.10.10">
    <property type="entry name" value="Winged helix-like DNA-binding domain superfamily/Winged helix DNA-binding domain"/>
    <property type="match status" value="1"/>
</dbReference>
<dbReference type="InterPro" id="IPR011006">
    <property type="entry name" value="CheY-like_superfamily"/>
</dbReference>
<reference evidence="9 10" key="1">
    <citation type="journal article" date="2012" name="Appl. Environ. Microbiol.">
        <title>Draft genome sequence of a psychrotolerant sulfur-oxidizing bacterium, Sulfuricella denitrificans skB26, and proteomic insights into cold adaptation.</title>
        <authorList>
            <person name="Watanabe T."/>
            <person name="Kojima H."/>
            <person name="Fukui M."/>
        </authorList>
    </citation>
    <scope>NUCLEOTIDE SEQUENCE [LARGE SCALE GENOMIC DNA]</scope>
    <source>
        <strain evidence="10">skB26</strain>
    </source>
</reference>
<dbReference type="SMART" id="SM00421">
    <property type="entry name" value="HTH_LUXR"/>
    <property type="match status" value="1"/>
</dbReference>
<dbReference type="PANTHER" id="PTHR44688">
    <property type="entry name" value="DNA-BINDING TRANSCRIPTIONAL ACTIVATOR DEVR_DOSR"/>
    <property type="match status" value="1"/>
</dbReference>
<dbReference type="PRINTS" id="PR00038">
    <property type="entry name" value="HTHLUXR"/>
</dbReference>
<dbReference type="InterPro" id="IPR036388">
    <property type="entry name" value="WH-like_DNA-bd_sf"/>
</dbReference>
<feature type="domain" description="Response regulatory" evidence="8">
    <location>
        <begin position="6"/>
        <end position="120"/>
    </location>
</feature>
<dbReference type="PROSITE" id="PS50110">
    <property type="entry name" value="RESPONSE_REGULATORY"/>
    <property type="match status" value="1"/>
</dbReference>
<evidence type="ECO:0000313" key="9">
    <source>
        <dbReference type="EMBL" id="BAN36097.1"/>
    </source>
</evidence>
<keyword evidence="1 6" id="KW-0597">Phosphoprotein</keyword>
<dbReference type="EMBL" id="AP013066">
    <property type="protein sequence ID" value="BAN36097.1"/>
    <property type="molecule type" value="Genomic_DNA"/>
</dbReference>
<dbReference type="GO" id="GO:0006355">
    <property type="term" value="P:regulation of DNA-templated transcription"/>
    <property type="evidence" value="ECO:0007669"/>
    <property type="project" value="InterPro"/>
</dbReference>
<dbReference type="OrthoDB" id="9802186at2"/>
<dbReference type="InterPro" id="IPR016032">
    <property type="entry name" value="Sig_transdc_resp-reg_C-effctor"/>
</dbReference>
<evidence type="ECO:0000256" key="5">
    <source>
        <dbReference type="ARBA" id="ARBA00023163"/>
    </source>
</evidence>
<dbReference type="HOGENOM" id="CLU_000445_90_4_4"/>
<dbReference type="CDD" id="cd17537">
    <property type="entry name" value="REC_FixJ"/>
    <property type="match status" value="1"/>
</dbReference>
<evidence type="ECO:0000256" key="2">
    <source>
        <dbReference type="ARBA" id="ARBA00023012"/>
    </source>
</evidence>
<proteinExistence type="predicted"/>
<keyword evidence="4" id="KW-0238">DNA-binding</keyword>
<accession>S6B6G5</accession>
<evidence type="ECO:0000256" key="3">
    <source>
        <dbReference type="ARBA" id="ARBA00023015"/>
    </source>
</evidence>
<sequence>MKFEPNVYIVDDDAEMRSALHRLVRSAGMGAKSFASAMEFLDAYHSDQPGCLLLDVQMPCMSGLELQQRLKLEHIHIPIIFLTGYGNVSAAVSAMKLGALDFLEKPFDNEVLLEHLHKAIKMDATARLDRRNRNQISQRLARLTPREHEVMDMLVTGKSNKAIADLLEVSVRTVETHRANIMSKLQAESLSNLVKMMLDFRDNKAG</sequence>
<evidence type="ECO:0000256" key="4">
    <source>
        <dbReference type="ARBA" id="ARBA00023125"/>
    </source>
</evidence>
<organism evidence="9 10">
    <name type="scientific">Sulfuricella denitrificans (strain DSM 22764 / NBRC 105220 / skB26)</name>
    <dbReference type="NCBI Taxonomy" id="1163617"/>
    <lineage>
        <taxon>Bacteria</taxon>
        <taxon>Pseudomonadati</taxon>
        <taxon>Pseudomonadota</taxon>
        <taxon>Betaproteobacteria</taxon>
        <taxon>Nitrosomonadales</taxon>
        <taxon>Sulfuricellaceae</taxon>
        <taxon>Sulfuricella</taxon>
    </lineage>
</organism>
<dbReference type="RefSeq" id="WP_009205294.1">
    <property type="nucleotide sequence ID" value="NC_022357.1"/>
</dbReference>
<dbReference type="SMART" id="SM00448">
    <property type="entry name" value="REC"/>
    <property type="match status" value="1"/>
</dbReference>
<keyword evidence="2" id="KW-0902">Two-component regulatory system</keyword>
<keyword evidence="3" id="KW-0805">Transcription regulation</keyword>